<dbReference type="Pfam" id="PF00704">
    <property type="entry name" value="Glyco_hydro_18"/>
    <property type="match status" value="1"/>
</dbReference>
<evidence type="ECO:0000256" key="9">
    <source>
        <dbReference type="SAM" id="SignalP"/>
    </source>
</evidence>
<dbReference type="InterPro" id="IPR001579">
    <property type="entry name" value="Glyco_hydro_18_chit_AS"/>
</dbReference>
<evidence type="ECO:0000256" key="5">
    <source>
        <dbReference type="ARBA" id="ARBA00023295"/>
    </source>
</evidence>
<dbReference type="RefSeq" id="WP_170198773.1">
    <property type="nucleotide sequence ID" value="NZ_BMPV01000007.1"/>
</dbReference>
<evidence type="ECO:0000256" key="4">
    <source>
        <dbReference type="ARBA" id="ARBA00023277"/>
    </source>
</evidence>
<evidence type="ECO:0000256" key="7">
    <source>
        <dbReference type="RuleBase" id="RU000489"/>
    </source>
</evidence>
<dbReference type="SMART" id="SM00636">
    <property type="entry name" value="Glyco_18"/>
    <property type="match status" value="1"/>
</dbReference>
<dbReference type="CDD" id="cd00063">
    <property type="entry name" value="FN3"/>
    <property type="match status" value="1"/>
</dbReference>
<proteinExistence type="inferred from homology"/>
<accession>A0A543IWX2</accession>
<evidence type="ECO:0000256" key="3">
    <source>
        <dbReference type="ARBA" id="ARBA00022801"/>
    </source>
</evidence>
<dbReference type="InterPro" id="IPR050542">
    <property type="entry name" value="Glycosyl_Hydrlase18_Chitinase"/>
</dbReference>
<keyword evidence="5 7" id="KW-0326">Glycosidase</keyword>
<reference evidence="13 14" key="1">
    <citation type="submission" date="2019-06" db="EMBL/GenBank/DDBJ databases">
        <title>Sequencing the genomes of 1000 actinobacteria strains.</title>
        <authorList>
            <person name="Klenk H.-P."/>
        </authorList>
    </citation>
    <scope>NUCLEOTIDE SEQUENCE [LARGE SCALE GENOMIC DNA]</scope>
    <source>
        <strain evidence="13 14">DSM 43186</strain>
    </source>
</reference>
<dbReference type="GO" id="GO:0000272">
    <property type="term" value="P:polysaccharide catabolic process"/>
    <property type="evidence" value="ECO:0007669"/>
    <property type="project" value="UniProtKB-KW"/>
</dbReference>
<evidence type="ECO:0000256" key="6">
    <source>
        <dbReference type="ARBA" id="ARBA00023326"/>
    </source>
</evidence>
<evidence type="ECO:0000259" key="12">
    <source>
        <dbReference type="PROSITE" id="PS51910"/>
    </source>
</evidence>
<feature type="compositionally biased region" description="Low complexity" evidence="8">
    <location>
        <begin position="146"/>
        <end position="161"/>
    </location>
</feature>
<organism evidence="13 14">
    <name type="scientific">Thermopolyspora flexuosa</name>
    <dbReference type="NCBI Taxonomy" id="103836"/>
    <lineage>
        <taxon>Bacteria</taxon>
        <taxon>Bacillati</taxon>
        <taxon>Actinomycetota</taxon>
        <taxon>Actinomycetes</taxon>
        <taxon>Streptosporangiales</taxon>
        <taxon>Streptosporangiaceae</taxon>
        <taxon>Thermopolyspora</taxon>
    </lineage>
</organism>
<dbReference type="AlphaFoldDB" id="A0A543IWX2"/>
<dbReference type="Pfam" id="PF00041">
    <property type="entry name" value="fn3"/>
    <property type="match status" value="1"/>
</dbReference>
<evidence type="ECO:0000259" key="11">
    <source>
        <dbReference type="PROSITE" id="PS51173"/>
    </source>
</evidence>
<dbReference type="SUPFAM" id="SSF49384">
    <property type="entry name" value="Carbohydrate-binding domain"/>
    <property type="match status" value="1"/>
</dbReference>
<dbReference type="PROSITE" id="PS51173">
    <property type="entry name" value="CBM2"/>
    <property type="match status" value="1"/>
</dbReference>
<feature type="domain" description="CBM2" evidence="11">
    <location>
        <begin position="28"/>
        <end position="138"/>
    </location>
</feature>
<protein>
    <recommendedName>
        <fullName evidence="2">chitinase</fullName>
        <ecNumber evidence="2">3.2.1.14</ecNumber>
    </recommendedName>
</protein>
<gene>
    <name evidence="13" type="ORF">FHX40_1767</name>
</gene>
<dbReference type="GO" id="GO:0008843">
    <property type="term" value="F:endochitinase activity"/>
    <property type="evidence" value="ECO:0007669"/>
    <property type="project" value="UniProtKB-EC"/>
</dbReference>
<keyword evidence="4" id="KW-0119">Carbohydrate metabolism</keyword>
<comment type="caution">
    <text evidence="13">The sequence shown here is derived from an EMBL/GenBank/DDBJ whole genome shotgun (WGS) entry which is preliminary data.</text>
</comment>
<evidence type="ECO:0000256" key="8">
    <source>
        <dbReference type="SAM" id="MobiDB-lite"/>
    </source>
</evidence>
<dbReference type="InterPro" id="IPR017853">
    <property type="entry name" value="GH"/>
</dbReference>
<feature type="signal peptide" evidence="9">
    <location>
        <begin position="1"/>
        <end position="32"/>
    </location>
</feature>
<evidence type="ECO:0000256" key="2">
    <source>
        <dbReference type="ARBA" id="ARBA00012729"/>
    </source>
</evidence>
<keyword evidence="3 7" id="KW-0378">Hydrolase</keyword>
<dbReference type="SMART" id="SM00060">
    <property type="entry name" value="FN3"/>
    <property type="match status" value="1"/>
</dbReference>
<dbReference type="InterPro" id="IPR001919">
    <property type="entry name" value="CBD2"/>
</dbReference>
<dbReference type="SUPFAM" id="SSF51445">
    <property type="entry name" value="(Trans)glycosidases"/>
    <property type="match status" value="1"/>
</dbReference>
<evidence type="ECO:0000256" key="1">
    <source>
        <dbReference type="ARBA" id="ARBA00009121"/>
    </source>
</evidence>
<dbReference type="InterPro" id="IPR036116">
    <property type="entry name" value="FN3_sf"/>
</dbReference>
<dbReference type="GO" id="GO:0030247">
    <property type="term" value="F:polysaccharide binding"/>
    <property type="evidence" value="ECO:0007669"/>
    <property type="project" value="UniProtKB-UniRule"/>
</dbReference>
<name>A0A543IWX2_9ACTN</name>
<dbReference type="Pfam" id="PF00553">
    <property type="entry name" value="CBM_2"/>
    <property type="match status" value="1"/>
</dbReference>
<dbReference type="PANTHER" id="PTHR45708">
    <property type="entry name" value="ENDOCHITINASE"/>
    <property type="match status" value="1"/>
</dbReference>
<dbReference type="Gene3D" id="2.60.40.10">
    <property type="entry name" value="Immunoglobulins"/>
    <property type="match status" value="1"/>
</dbReference>
<dbReference type="CDD" id="cd02871">
    <property type="entry name" value="GH18_chitinase_D-like"/>
    <property type="match status" value="1"/>
</dbReference>
<dbReference type="InterPro" id="IPR011583">
    <property type="entry name" value="Chitinase_II/V-like_cat"/>
</dbReference>
<dbReference type="SUPFAM" id="SSF49265">
    <property type="entry name" value="Fibronectin type III"/>
    <property type="match status" value="1"/>
</dbReference>
<keyword evidence="14" id="KW-1185">Reference proteome</keyword>
<dbReference type="InterPro" id="IPR012291">
    <property type="entry name" value="CBM2_carb-bd_dom_sf"/>
</dbReference>
<dbReference type="PROSITE" id="PS01095">
    <property type="entry name" value="GH18_1"/>
    <property type="match status" value="1"/>
</dbReference>
<dbReference type="InterPro" id="IPR001223">
    <property type="entry name" value="Glyco_hydro18_cat"/>
</dbReference>
<evidence type="ECO:0000313" key="13">
    <source>
        <dbReference type="EMBL" id="TQM75070.1"/>
    </source>
</evidence>
<dbReference type="PANTHER" id="PTHR45708:SF49">
    <property type="entry name" value="ENDOCHITINASE"/>
    <property type="match status" value="1"/>
</dbReference>
<dbReference type="InterPro" id="IPR003961">
    <property type="entry name" value="FN3_dom"/>
</dbReference>
<feature type="chain" id="PRO_5022047324" description="chitinase" evidence="9">
    <location>
        <begin position="33"/>
        <end position="537"/>
    </location>
</feature>
<comment type="similarity">
    <text evidence="1">Belongs to the glycosyl hydrolase 18 family. Chitinase class II subfamily.</text>
</comment>
<sequence length="537" mass="55836">MHRRIFRRAPSVAVALAAALVAMLLTAVPANAATPTATFTKVSDWGTGWEGRFIITNGGSTAVNGWRVEFDLPAGSNIGSFWDAAMTRSGQHFTFTNLSWNAAIPPGGSVSFGFIGSPGGAGAVISGCTVNGEPCEGGGPGPTPTPGDGVPGKPGTPTVTGVTNTSISLSWGAASGTVTGYRVYEGGTVRATVTGTSATISGLSACSSHTYTVRAYNAQGESAASDPVSATTGGCPTGSLPRHFLTGYWHNFVNPATELRLSQVPDEYDVIAIAFGEATSNPGEVRFSLDPELSAALGGYTDAQFRADVQALKSRGKKVILSVGGEAGRIQVAGSAAATRFADSVYAIMQSYGFDGVDIDLENGLNATYMEEALRRLHGKAGNGLIITMAPQTIDMQSTSAEYFKLALNIRDILTVVHTQYYNSGSMLGCDRSFAYSQGNVDFITALACIQLENGLRPDQVALGLPAGPGAAGGGVVDPSVVNQALTCLATRTDCGRFVPPRAYPGIRGAMTWSINWDATHNWNFARTVKPHLATLP</sequence>
<dbReference type="Gene3D" id="3.20.20.80">
    <property type="entry name" value="Glycosidases"/>
    <property type="match status" value="1"/>
</dbReference>
<keyword evidence="6" id="KW-0624">Polysaccharide degradation</keyword>
<dbReference type="SMART" id="SM00637">
    <property type="entry name" value="CBD_II"/>
    <property type="match status" value="1"/>
</dbReference>
<feature type="domain" description="GH18" evidence="12">
    <location>
        <begin position="243"/>
        <end position="536"/>
    </location>
</feature>
<keyword evidence="9" id="KW-0732">Signal</keyword>
<evidence type="ECO:0000259" key="10">
    <source>
        <dbReference type="PROSITE" id="PS50853"/>
    </source>
</evidence>
<feature type="region of interest" description="Disordered" evidence="8">
    <location>
        <begin position="135"/>
        <end position="161"/>
    </location>
</feature>
<dbReference type="Proteomes" id="UP000319213">
    <property type="component" value="Unassembled WGS sequence"/>
</dbReference>
<dbReference type="EMBL" id="VFPQ01000001">
    <property type="protein sequence ID" value="TQM75070.1"/>
    <property type="molecule type" value="Genomic_DNA"/>
</dbReference>
<dbReference type="InterPro" id="IPR008965">
    <property type="entry name" value="CBM2/CBM3_carb-bd_dom_sf"/>
</dbReference>
<dbReference type="PROSITE" id="PS50853">
    <property type="entry name" value="FN3"/>
    <property type="match status" value="1"/>
</dbReference>
<dbReference type="Gene3D" id="2.60.40.290">
    <property type="match status" value="1"/>
</dbReference>
<dbReference type="GO" id="GO:0008061">
    <property type="term" value="F:chitin binding"/>
    <property type="evidence" value="ECO:0007669"/>
    <property type="project" value="InterPro"/>
</dbReference>
<dbReference type="PROSITE" id="PS51910">
    <property type="entry name" value="GH18_2"/>
    <property type="match status" value="1"/>
</dbReference>
<evidence type="ECO:0000313" key="14">
    <source>
        <dbReference type="Proteomes" id="UP000319213"/>
    </source>
</evidence>
<dbReference type="InterPro" id="IPR013783">
    <property type="entry name" value="Ig-like_fold"/>
</dbReference>
<dbReference type="EC" id="3.2.1.14" evidence="2"/>
<feature type="domain" description="Fibronectin type-III" evidence="10">
    <location>
        <begin position="153"/>
        <end position="235"/>
    </location>
</feature>